<dbReference type="InterPro" id="IPR050266">
    <property type="entry name" value="AB_hydrolase_sf"/>
</dbReference>
<protein>
    <submittedName>
        <fullName evidence="3">Pimeloyl-ACP methyl ester carboxylesterase</fullName>
    </submittedName>
</protein>
<dbReference type="SUPFAM" id="SSF53474">
    <property type="entry name" value="alpha/beta-Hydrolases"/>
    <property type="match status" value="1"/>
</dbReference>
<dbReference type="Gene3D" id="3.40.50.1820">
    <property type="entry name" value="alpha/beta hydrolase"/>
    <property type="match status" value="1"/>
</dbReference>
<gene>
    <name evidence="3" type="ORF">H4W26_000504</name>
</gene>
<reference evidence="3 4" key="1">
    <citation type="submission" date="2020-10" db="EMBL/GenBank/DDBJ databases">
        <title>Sequencing the genomes of 1000 actinobacteria strains.</title>
        <authorList>
            <person name="Klenk H.-P."/>
        </authorList>
    </citation>
    <scope>NUCLEOTIDE SEQUENCE [LARGE SCALE GENOMIC DNA]</scope>
    <source>
        <strain evidence="3 4">DSM 15474</strain>
    </source>
</reference>
<evidence type="ECO:0000256" key="1">
    <source>
        <dbReference type="SAM" id="MobiDB-lite"/>
    </source>
</evidence>
<dbReference type="Proteomes" id="UP000636579">
    <property type="component" value="Unassembled WGS sequence"/>
</dbReference>
<evidence type="ECO:0000313" key="4">
    <source>
        <dbReference type="Proteomes" id="UP000636579"/>
    </source>
</evidence>
<feature type="compositionally biased region" description="Basic and acidic residues" evidence="1">
    <location>
        <begin position="1"/>
        <end position="10"/>
    </location>
</feature>
<dbReference type="RefSeq" id="WP_192590594.1">
    <property type="nucleotide sequence ID" value="NZ_JADBEE010000001.1"/>
</dbReference>
<dbReference type="PANTHER" id="PTHR43798">
    <property type="entry name" value="MONOACYLGLYCEROL LIPASE"/>
    <property type="match status" value="1"/>
</dbReference>
<dbReference type="InterPro" id="IPR000639">
    <property type="entry name" value="Epox_hydrolase-like"/>
</dbReference>
<dbReference type="PANTHER" id="PTHR43798:SF33">
    <property type="entry name" value="HYDROLASE, PUTATIVE (AFU_ORTHOLOGUE AFUA_2G14860)-RELATED"/>
    <property type="match status" value="1"/>
</dbReference>
<dbReference type="Pfam" id="PF00561">
    <property type="entry name" value="Abhydrolase_1"/>
    <property type="match status" value="1"/>
</dbReference>
<sequence length="336" mass="36722">MIRPWTEHPARTGTRRQIPLSFASADDDGARLSTSAAVWHYSPAPRADSQAQPATPRLLFIHGFRGDHHGMALIVDALPEYEIFVPDLPGFGETAPLKREQGELGKHDLDAYAVFVEALADELSLGPRDVVVGHSFGSIIVAAHEARRARGGKPPRWAGLGLFAPISNDIFTGRLLPGAAGVDAYYRLARALPARAAQLILHSPLALAVTNASMIVSQDPALIRYIRDQHRRYFSSYSDPSTLLQAYWASSRHTVTEFASDLQLPVLLAPGTQDQLSTPAGQRSLRDALPHGELQVLRGTGHLLHYERPAPAARALRRFLLSLDQPDARDENGRLA</sequence>
<dbReference type="PRINTS" id="PR00412">
    <property type="entry name" value="EPOXHYDRLASE"/>
</dbReference>
<name>A0ABR9J4F4_9MICC</name>
<dbReference type="InterPro" id="IPR029058">
    <property type="entry name" value="AB_hydrolase_fold"/>
</dbReference>
<feature type="region of interest" description="Disordered" evidence="1">
    <location>
        <begin position="1"/>
        <end position="20"/>
    </location>
</feature>
<organism evidence="3 4">
    <name type="scientific">Nesterenkonia halotolerans</name>
    <dbReference type="NCBI Taxonomy" id="225325"/>
    <lineage>
        <taxon>Bacteria</taxon>
        <taxon>Bacillati</taxon>
        <taxon>Actinomycetota</taxon>
        <taxon>Actinomycetes</taxon>
        <taxon>Micrococcales</taxon>
        <taxon>Micrococcaceae</taxon>
        <taxon>Nesterenkonia</taxon>
    </lineage>
</organism>
<comment type="caution">
    <text evidence="3">The sequence shown here is derived from an EMBL/GenBank/DDBJ whole genome shotgun (WGS) entry which is preliminary data.</text>
</comment>
<proteinExistence type="predicted"/>
<accession>A0ABR9J4F4</accession>
<dbReference type="EMBL" id="JADBEE010000001">
    <property type="protein sequence ID" value="MBE1513749.1"/>
    <property type="molecule type" value="Genomic_DNA"/>
</dbReference>
<dbReference type="InterPro" id="IPR000073">
    <property type="entry name" value="AB_hydrolase_1"/>
</dbReference>
<feature type="domain" description="AB hydrolase-1" evidence="2">
    <location>
        <begin position="56"/>
        <end position="309"/>
    </location>
</feature>
<evidence type="ECO:0000313" key="3">
    <source>
        <dbReference type="EMBL" id="MBE1513749.1"/>
    </source>
</evidence>
<evidence type="ECO:0000259" key="2">
    <source>
        <dbReference type="Pfam" id="PF00561"/>
    </source>
</evidence>
<keyword evidence="4" id="KW-1185">Reference proteome</keyword>